<dbReference type="Pfam" id="PF04307">
    <property type="entry name" value="YdjM"/>
    <property type="match status" value="1"/>
</dbReference>
<dbReference type="Proteomes" id="UP001218034">
    <property type="component" value="Chromosome"/>
</dbReference>
<dbReference type="GeneID" id="90589988"/>
<reference evidence="2 3" key="1">
    <citation type="submission" date="2022-09" db="EMBL/GenBank/DDBJ databases">
        <title>Xylan utilization by haloarchaea-nanohaloarchaea associations.</title>
        <authorList>
            <person name="Yakimov M."/>
        </authorList>
    </citation>
    <scope>NUCLEOTIDE SEQUENCE [LARGE SCALE GENOMIC DNA]</scope>
    <source>
        <strain evidence="2 3">SVXNc</strain>
    </source>
</reference>
<keyword evidence="3" id="KW-1185">Reference proteome</keyword>
<proteinExistence type="predicted"/>
<name>A0ABY8CIV5_9ARCH</name>
<keyword evidence="1" id="KW-1133">Transmembrane helix</keyword>
<gene>
    <name evidence="2" type="ORF">SVXNc_0551</name>
</gene>
<dbReference type="GO" id="GO:0016787">
    <property type="term" value="F:hydrolase activity"/>
    <property type="evidence" value="ECO:0007669"/>
    <property type="project" value="UniProtKB-KW"/>
</dbReference>
<protein>
    <submittedName>
        <fullName evidence="2">Membrane-bound metal-dependent hydrolase YbcI, DUF457 family</fullName>
    </submittedName>
</protein>
<keyword evidence="1" id="KW-0472">Membrane</keyword>
<feature type="transmembrane region" description="Helical" evidence="1">
    <location>
        <begin position="7"/>
        <end position="23"/>
    </location>
</feature>
<evidence type="ECO:0000256" key="1">
    <source>
        <dbReference type="SAM" id="Phobius"/>
    </source>
</evidence>
<keyword evidence="1" id="KW-0812">Transmembrane</keyword>
<feature type="transmembrane region" description="Helical" evidence="1">
    <location>
        <begin position="115"/>
        <end position="144"/>
    </location>
</feature>
<feature type="transmembrane region" description="Helical" evidence="1">
    <location>
        <begin position="59"/>
        <end position="78"/>
    </location>
</feature>
<accession>A0ABY8CIV5</accession>
<evidence type="ECO:0000313" key="3">
    <source>
        <dbReference type="Proteomes" id="UP001218034"/>
    </source>
</evidence>
<dbReference type="RefSeq" id="WP_347721409.1">
    <property type="nucleotide sequence ID" value="NZ_CP104395.1"/>
</dbReference>
<dbReference type="EMBL" id="CP104395">
    <property type="protein sequence ID" value="WEL19569.1"/>
    <property type="molecule type" value="Genomic_DNA"/>
</dbReference>
<evidence type="ECO:0000313" key="2">
    <source>
        <dbReference type="EMBL" id="WEL19569.1"/>
    </source>
</evidence>
<feature type="transmembrane region" description="Helical" evidence="1">
    <location>
        <begin position="84"/>
        <end position="103"/>
    </location>
</feature>
<keyword evidence="2" id="KW-0378">Hydrolase</keyword>
<organism evidence="2 3">
    <name type="scientific">Candidatus Nanohalococcus occultus</name>
    <dbReference type="NCBI Taxonomy" id="2978047"/>
    <lineage>
        <taxon>Archaea</taxon>
        <taxon>Candidatus Nanohalarchaeota</taxon>
        <taxon>Candidatus Nanohalarchaeota incertae sedis</taxon>
        <taxon>Candidatus Nanohalococcus</taxon>
    </lineage>
</organism>
<sequence length="156" mass="16984">MGDFHEHVVFGFLAAAVTAYFMAEQMALTQLELFCSGLAVVTGSVLPDIDHKKAYAHRAAKSFCAVGSGITIIVYLSYPIHVRFILAALAFLLVYIGFSSIKFKHRGFTHSLSFMFLSTLAGIGLSAYFFASFLPGLALGVGILSHLTLDRHFKIS</sequence>
<dbReference type="InterPro" id="IPR007404">
    <property type="entry name" value="YdjM-like"/>
</dbReference>